<feature type="region of interest" description="Disordered" evidence="1">
    <location>
        <begin position="1"/>
        <end position="51"/>
    </location>
</feature>
<feature type="region of interest" description="Disordered" evidence="1">
    <location>
        <begin position="686"/>
        <end position="707"/>
    </location>
</feature>
<feature type="region of interest" description="Disordered" evidence="1">
    <location>
        <begin position="464"/>
        <end position="560"/>
    </location>
</feature>
<feature type="compositionally biased region" description="Polar residues" evidence="1">
    <location>
        <begin position="1"/>
        <end position="10"/>
    </location>
</feature>
<organism evidence="2 3">
    <name type="scientific">Phialocephala subalpina</name>
    <dbReference type="NCBI Taxonomy" id="576137"/>
    <lineage>
        <taxon>Eukaryota</taxon>
        <taxon>Fungi</taxon>
        <taxon>Dikarya</taxon>
        <taxon>Ascomycota</taxon>
        <taxon>Pezizomycotina</taxon>
        <taxon>Leotiomycetes</taxon>
        <taxon>Helotiales</taxon>
        <taxon>Mollisiaceae</taxon>
        <taxon>Phialocephala</taxon>
        <taxon>Phialocephala fortinii species complex</taxon>
    </lineage>
</organism>
<protein>
    <submittedName>
        <fullName evidence="2">Uncharacterized protein</fullName>
    </submittedName>
</protein>
<keyword evidence="3" id="KW-1185">Reference proteome</keyword>
<dbReference type="Proteomes" id="UP000184330">
    <property type="component" value="Unassembled WGS sequence"/>
</dbReference>
<sequence length="820" mass="94338">MLHRSTQMLTEVSKAKTQKRHTTAAHIAAEYHNEAKRDSGNSRKPKELRHESHIKSVELLENISGGRGAHTTVSVLDPVISIERTDSKENPELRIVAYFKLQIKIHTFEKGFVFIVSYRTEASIADLRSRYRKKNDKLFDFISLRYLFQDGEKHEVKPRADHIVKLKEINETTKTQSVDVGADGNPLAGEVTLNVGVHVGLDNKLTYEHNSNSWRKGLSFESYAPCLIGESGWGGTAAVGGGHQHHHFQARTKIDHSGCKCSTIPDPAIEKSPCKFYTWEKPPWRYDRRAHWFWQTEASAHLWTPEIYESFCMPITVTRIIPAKLVDDAFKWKISLEEWVWHWLHFDFVVTTRLRELGHGVNEGVKLRNPFSTHASKPAEIRVKDDFGYPIKRDRVTFCVWCCPSKIRWPQYPTMLRQKIADAKEYSSSRSRSRSPRTVIVITNLCGKEDPECSHQHHRHHLGLPSFIGNISGNEDPELSPQRHSQYPEGDRYQKSDPDESGSDRSRGRSRVQNQRGRAHRHLQSIDVQREGTVRIERDGSPLRGRSRGRNSLGSSRPDERYARVPSCIIHRRPFYPYSHTRSRSPVSNRSEEDLKKEQSLDRKIKNKKREKYFQYLQKRVEQLSTSESESSVFSDGKHTRVFLPGGKVLIDNEDGEKEKEPPPMCVIPDNSMLPPAPPAVQQKQQLRESHRHHHQARAQSHCPSLRDSLKATSQSFSVEDEEWCLYCERIGFGKYRAGRRLTDDFSPEVFSPRQTRLVVEILELKLGFWLNDFVTGDVEVMAVRLGGRSSHEKHTKIEHVRDREIFGGLHYPCQGGDAS</sequence>
<dbReference type="AlphaFoldDB" id="A0A1L7XQW4"/>
<evidence type="ECO:0000313" key="2">
    <source>
        <dbReference type="EMBL" id="CZR67348.1"/>
    </source>
</evidence>
<reference evidence="2 3" key="1">
    <citation type="submission" date="2016-03" db="EMBL/GenBank/DDBJ databases">
        <authorList>
            <person name="Ploux O."/>
        </authorList>
    </citation>
    <scope>NUCLEOTIDE SEQUENCE [LARGE SCALE GENOMIC DNA]</scope>
    <source>
        <strain evidence="2 3">UAMH 11012</strain>
    </source>
</reference>
<proteinExistence type="predicted"/>
<evidence type="ECO:0000256" key="1">
    <source>
        <dbReference type="SAM" id="MobiDB-lite"/>
    </source>
</evidence>
<dbReference type="EMBL" id="FJOG01000043">
    <property type="protein sequence ID" value="CZR67348.1"/>
    <property type="molecule type" value="Genomic_DNA"/>
</dbReference>
<evidence type="ECO:0000313" key="3">
    <source>
        <dbReference type="Proteomes" id="UP000184330"/>
    </source>
</evidence>
<feature type="compositionally biased region" description="Basic and acidic residues" evidence="1">
    <location>
        <begin position="29"/>
        <end position="51"/>
    </location>
</feature>
<feature type="compositionally biased region" description="Basic and acidic residues" evidence="1">
    <location>
        <begin position="528"/>
        <end position="541"/>
    </location>
</feature>
<accession>A0A1L7XQW4</accession>
<feature type="compositionally biased region" description="Basic and acidic residues" evidence="1">
    <location>
        <begin position="489"/>
        <end position="507"/>
    </location>
</feature>
<dbReference type="OrthoDB" id="3799467at2759"/>
<feature type="region of interest" description="Disordered" evidence="1">
    <location>
        <begin position="577"/>
        <end position="606"/>
    </location>
</feature>
<feature type="compositionally biased region" description="Basic and acidic residues" evidence="1">
    <location>
        <begin position="590"/>
        <end position="604"/>
    </location>
</feature>
<name>A0A1L7XQW4_9HELO</name>
<gene>
    <name evidence="2" type="ORF">PAC_17247</name>
</gene>